<dbReference type="GO" id="GO:0098703">
    <property type="term" value="P:calcium ion import across plasma membrane"/>
    <property type="evidence" value="ECO:0007669"/>
    <property type="project" value="TreeGrafter"/>
</dbReference>
<feature type="transmembrane region" description="Helical" evidence="6">
    <location>
        <begin position="1124"/>
        <end position="1143"/>
    </location>
</feature>
<evidence type="ECO:0000256" key="2">
    <source>
        <dbReference type="ARBA" id="ARBA00022692"/>
    </source>
</evidence>
<feature type="transmembrane region" description="Helical" evidence="6">
    <location>
        <begin position="1263"/>
        <end position="1285"/>
    </location>
</feature>
<evidence type="ECO:0000256" key="1">
    <source>
        <dbReference type="ARBA" id="ARBA00004141"/>
    </source>
</evidence>
<dbReference type="Pfam" id="PF00520">
    <property type="entry name" value="Ion_trans"/>
    <property type="match status" value="1"/>
</dbReference>
<keyword evidence="5 6" id="KW-0472">Membrane</keyword>
<dbReference type="PANTHER" id="PTHR10582:SF2">
    <property type="entry name" value="INACTIVE"/>
    <property type="match status" value="1"/>
</dbReference>
<organism evidence="8 9">
    <name type="scientific">Stylonychia lemnae</name>
    <name type="common">Ciliate</name>
    <dbReference type="NCBI Taxonomy" id="5949"/>
    <lineage>
        <taxon>Eukaryota</taxon>
        <taxon>Sar</taxon>
        <taxon>Alveolata</taxon>
        <taxon>Ciliophora</taxon>
        <taxon>Intramacronucleata</taxon>
        <taxon>Spirotrichea</taxon>
        <taxon>Stichotrichia</taxon>
        <taxon>Sporadotrichida</taxon>
        <taxon>Oxytrichidae</taxon>
        <taxon>Stylonychinae</taxon>
        <taxon>Stylonychia</taxon>
    </lineage>
</organism>
<feature type="transmembrane region" description="Helical" evidence="6">
    <location>
        <begin position="1093"/>
        <end position="1112"/>
    </location>
</feature>
<dbReference type="InterPro" id="IPR036322">
    <property type="entry name" value="WD40_repeat_dom_sf"/>
</dbReference>
<dbReference type="OrthoDB" id="6108356at2759"/>
<keyword evidence="4 6" id="KW-1133">Transmembrane helix</keyword>
<dbReference type="GO" id="GO:0005216">
    <property type="term" value="F:monoatomic ion channel activity"/>
    <property type="evidence" value="ECO:0007669"/>
    <property type="project" value="InterPro"/>
</dbReference>
<dbReference type="Gene3D" id="1.10.287.70">
    <property type="match status" value="1"/>
</dbReference>
<dbReference type="Proteomes" id="UP000039865">
    <property type="component" value="Unassembled WGS sequence"/>
</dbReference>
<sequence>MLEKKQTLSEKLLSPDQHFTVAKEYSQIEINQNKEIYPNYINLNDVNVCEEGVIQSNYDKLPHYASAYLVQNNSQILINGVTDPGTGQVGYAQLRDLNTYQEVQMKILDVEHHDLQGQNIGRQLIQFNVSPCKEFLLYSIQQTRKQKYALQICIHKIDDFFAGKPPSVKIIKEGENGLFKNVIFGPKDNILFSQQQNAYGVEKNAIKSCVIFKCNYKDNQNKETQIFDIQDWWKNVPKREVGSDKPMTYISPDGVFRCLIGYPDFELSNYFYDNCLFATYLKETRTLIFEEDSLKVKKDIDHVIYFSPETEYLGYDSKFNLFQIINSYGMTTMKIGELKTPEGYKFQSSKPILLQNSIIMNAKHQTRNTGAVLVYDKLRFNLINQYEMKEFYKESQNFIFYDKGVLKYLSNESKKFLHLNLYNSRFYKEDDLVFQQTNYFKTENNIIAYRWDNQHIVYDLEQKMKLVTLPSQLHYEMSLFLKLGTSFYLIGTNRKDLFLIQQDDTSIYHQLTIDGGKFNADNIQIISISNSDIRLIGLSSDNFIQVLNINLKEFTAQIEKLNYFEGIIKKFKYNEPLQAFKNDQTGQILIIISANQILYAYDFHQKQHRQVEIDDKLINITISWNDNAIFGLVDNKKSVKAYDLQTLESFPKLSYISKDDIQRITMAKDYLLLYLSGDGLFELLEIKNNSFTQKRIRTLIIPEETLKHFPRNTQIIRSQYDGSLQYFKLSTEDQGTYQLNTWIQKCDPLKTNQTSNCCNLDYPLLQLDHLPNAKYVLINKNNGMSFYHDQRDKRIGYVSSYFNTDEVVKIKESKLKNNDTLLTELINIDPYLKFYPGIGNILNQMALRPIILEFISKKLSLMDKSETPIILMKSEINGKSPIDIACEKNQLKSIGILLELLTKYQNDHGFNYLIDQRLVYFIKKGLDLTEYFDSFLPKLTIISENYPTEHQDEDEYILGVNDLPRPSDINEKYDEIFGQVLVNSTSDGLASIEYFLINLPDTLTKNPKNLMIALSESENIEYFENLTIQTIIKFKWNQYTKNYFQNQFFIFLVFVVSFVLEIYQSISFGKTQALPTEEERLQGIEFYPDTRNLVIMIINKTICSSVLLYFFYYEVRQASKQVGYFKELWNLFDFSLIASYTILNIVEYTTGDKNAIIIMDIVVVLLSFLKVNFFLRIYDGFSFLVSMMSSVFKDIQYFILFFLVFIFQFGLIFVILFSAQRIEEYDGIGTVGYFLMIFRISSGDFAVDNFKDQGSTFLVGLSWTIWVIAVLILNIVFMNFIIAVISESYEKVMQKLVAESYKVKANMIVERELLLNPNDEEERRFYFPQYMILRRPIETSDGDSGEWQGFIKDLKYTIRTSAQKSKTEVIQNVIPIQNKIEILGKNSASQQETMICVQTQIELLQKQILDQNSKIDTLINKQNLPAIGKDDIVNLNQKVETLSLKMEGYDKSLEQISANILKLLEK</sequence>
<accession>A0A078BAV8</accession>
<feature type="transmembrane region" description="Helical" evidence="6">
    <location>
        <begin position="1155"/>
        <end position="1175"/>
    </location>
</feature>
<evidence type="ECO:0000256" key="6">
    <source>
        <dbReference type="SAM" id="Phobius"/>
    </source>
</evidence>
<keyword evidence="9" id="KW-1185">Reference proteome</keyword>
<proteinExistence type="predicted"/>
<dbReference type="PANTHER" id="PTHR10582">
    <property type="entry name" value="TRANSIENT RECEPTOR POTENTIAL ION CHANNEL PROTEIN"/>
    <property type="match status" value="1"/>
</dbReference>
<protein>
    <submittedName>
        <fullName evidence="8">Wd-40 repeat protein</fullName>
    </submittedName>
</protein>
<evidence type="ECO:0000259" key="7">
    <source>
        <dbReference type="Pfam" id="PF00520"/>
    </source>
</evidence>
<name>A0A078BAV8_STYLE</name>
<keyword evidence="3" id="KW-0677">Repeat</keyword>
<feature type="domain" description="Ion transport" evidence="7">
    <location>
        <begin position="1049"/>
        <end position="1294"/>
    </location>
</feature>
<evidence type="ECO:0000256" key="3">
    <source>
        <dbReference type="ARBA" id="ARBA00022737"/>
    </source>
</evidence>
<evidence type="ECO:0000313" key="8">
    <source>
        <dbReference type="EMBL" id="CDW90703.1"/>
    </source>
</evidence>
<dbReference type="InterPro" id="IPR005821">
    <property type="entry name" value="Ion_trans_dom"/>
</dbReference>
<dbReference type="InterPro" id="IPR024862">
    <property type="entry name" value="TRPV"/>
</dbReference>
<dbReference type="GO" id="GO:0005886">
    <property type="term" value="C:plasma membrane"/>
    <property type="evidence" value="ECO:0007669"/>
    <property type="project" value="TreeGrafter"/>
</dbReference>
<evidence type="ECO:0000256" key="5">
    <source>
        <dbReference type="ARBA" id="ARBA00023136"/>
    </source>
</evidence>
<dbReference type="InParanoid" id="A0A078BAV8"/>
<reference evidence="8 9" key="1">
    <citation type="submission" date="2014-06" db="EMBL/GenBank/DDBJ databases">
        <authorList>
            <person name="Swart Estienne"/>
        </authorList>
    </citation>
    <scope>NUCLEOTIDE SEQUENCE [LARGE SCALE GENOMIC DNA]</scope>
    <source>
        <strain evidence="8 9">130c</strain>
    </source>
</reference>
<dbReference type="SUPFAM" id="SSF50978">
    <property type="entry name" value="WD40 repeat-like"/>
    <property type="match status" value="1"/>
</dbReference>
<feature type="transmembrane region" description="Helical" evidence="6">
    <location>
        <begin position="1195"/>
        <end position="1218"/>
    </location>
</feature>
<gene>
    <name evidence="8" type="primary">Contig17068.g18185</name>
    <name evidence="8" type="ORF">STYLEM_19849</name>
</gene>
<keyword evidence="2 6" id="KW-0812">Transmembrane</keyword>
<comment type="subcellular location">
    <subcellularLocation>
        <location evidence="1">Membrane</location>
        <topology evidence="1">Multi-pass membrane protein</topology>
    </subcellularLocation>
</comment>
<evidence type="ECO:0000313" key="9">
    <source>
        <dbReference type="Proteomes" id="UP000039865"/>
    </source>
</evidence>
<evidence type="ECO:0000256" key="4">
    <source>
        <dbReference type="ARBA" id="ARBA00022989"/>
    </source>
</evidence>
<dbReference type="EMBL" id="CCKQ01018720">
    <property type="protein sequence ID" value="CDW90703.1"/>
    <property type="molecule type" value="Genomic_DNA"/>
</dbReference>